<evidence type="ECO:0000256" key="3">
    <source>
        <dbReference type="SAM" id="MobiDB-lite"/>
    </source>
</evidence>
<dbReference type="Gene3D" id="3.40.50.300">
    <property type="entry name" value="P-loop containing nucleotide triphosphate hydrolases"/>
    <property type="match status" value="1"/>
</dbReference>
<feature type="transmembrane region" description="Helical" evidence="4">
    <location>
        <begin position="9"/>
        <end position="32"/>
    </location>
</feature>
<feature type="transmembrane region" description="Helical" evidence="4">
    <location>
        <begin position="184"/>
        <end position="212"/>
    </location>
</feature>
<dbReference type="PANTHER" id="PTHR32309:SF13">
    <property type="entry name" value="FERRIC ENTEROBACTIN TRANSPORT PROTEIN FEPE"/>
    <property type="match status" value="1"/>
</dbReference>
<dbReference type="PANTHER" id="PTHR32309">
    <property type="entry name" value="TYROSINE-PROTEIN KINASE"/>
    <property type="match status" value="1"/>
</dbReference>
<dbReference type="InterPro" id="IPR027417">
    <property type="entry name" value="P-loop_NTPase"/>
</dbReference>
<evidence type="ECO:0000256" key="2">
    <source>
        <dbReference type="ARBA" id="ARBA00022840"/>
    </source>
</evidence>
<feature type="transmembrane region" description="Helical" evidence="4">
    <location>
        <begin position="97"/>
        <end position="115"/>
    </location>
</feature>
<dbReference type="EMBL" id="OGTP01000025">
    <property type="protein sequence ID" value="SPB18017.1"/>
    <property type="molecule type" value="Genomic_DNA"/>
</dbReference>
<dbReference type="NCBIfam" id="TIGR01007">
    <property type="entry name" value="eps_fam"/>
    <property type="match status" value="1"/>
</dbReference>
<reference evidence="6" key="1">
    <citation type="submission" date="2018-01" db="EMBL/GenBank/DDBJ databases">
        <authorList>
            <person name="Peeters C."/>
        </authorList>
    </citation>
    <scope>NUCLEOTIDE SEQUENCE [LARGE SCALE GENOMIC DNA]</scope>
</reference>
<keyword evidence="4" id="KW-0472">Membrane</keyword>
<feature type="transmembrane region" description="Helical" evidence="4">
    <location>
        <begin position="52"/>
        <end position="85"/>
    </location>
</feature>
<gene>
    <name evidence="5" type="ORF">NOV72_05216</name>
</gene>
<keyword evidence="5" id="KW-0808">Transferase</keyword>
<protein>
    <submittedName>
        <fullName evidence="5">Exopolysaccharide biosynthesis-like tyrosine-protein kinase</fullName>
    </submittedName>
</protein>
<feature type="compositionally biased region" description="Basic residues" evidence="3">
    <location>
        <begin position="593"/>
        <end position="602"/>
    </location>
</feature>
<feature type="region of interest" description="Disordered" evidence="3">
    <location>
        <begin position="578"/>
        <end position="602"/>
    </location>
</feature>
<sequence>MYSRIVSVIFYMFFTCVIFNPRVNGFTIYFYLFVPFLDPKFLRFLTATVRSWSGPLIVAVAVSLLGSPSVAMRVVSIAICIGYLMYTMGARICYLHHWMAINVAFAIVQFAMYYVDRGLAAQLGPTLLAQTIWGQYATRTYSNYYEIFYFARASGFSREAGFFSSLLVASLIAHLLTEKLNKKLVAMYCVGLFICFSKSSLILFIFLALFPLRHKLRLVHPLLIFTAFMVVVGLVGVYLGSHTFYGSTTFAHRLNGYPFMLDEKFEDLLRGVTADDVRARYMYMPSFRLVETEIASGVPFAGLPASIAEMGLFSALLLFGVVAFTANDGFVMLLLLLLTSTVSITTVTSFVPIAYLIMYWPKFAAYRAKRTWFMQERFALTPLDSFDFRRTKRFRFAGAPWKRKVLVVTGPAQRSGKTFVAANLAGINAAGGKRVLLIDGDLRRGRIAFLFALSGSAGLAQVLEGKADADRVIRSVGTSGVFDVIPAGELHVDPMQLLSNGRLPRMLQQLALHYDLIIIDTPAVFSVDDACLIAPLGGSTVLVAQPGARSRDELEEAVKQLDGTGANIVGVVFNAMPSPSAERPRAQSGGYTARHRRPSIPF</sequence>
<dbReference type="SUPFAM" id="SSF52540">
    <property type="entry name" value="P-loop containing nucleoside triphosphate hydrolases"/>
    <property type="match status" value="1"/>
</dbReference>
<dbReference type="GO" id="GO:0005886">
    <property type="term" value="C:plasma membrane"/>
    <property type="evidence" value="ECO:0007669"/>
    <property type="project" value="TreeGrafter"/>
</dbReference>
<dbReference type="InterPro" id="IPR005702">
    <property type="entry name" value="Wzc-like_C"/>
</dbReference>
<keyword evidence="4" id="KW-0812">Transmembrane</keyword>
<feature type="transmembrane region" description="Helical" evidence="4">
    <location>
        <begin position="307"/>
        <end position="326"/>
    </location>
</feature>
<keyword evidence="1" id="KW-0547">Nucleotide-binding</keyword>
<keyword evidence="6" id="KW-1185">Reference proteome</keyword>
<dbReference type="CDD" id="cd05387">
    <property type="entry name" value="BY-kinase"/>
    <property type="match status" value="1"/>
</dbReference>
<name>A0A2U3ICU9_9BURK</name>
<evidence type="ECO:0000256" key="1">
    <source>
        <dbReference type="ARBA" id="ARBA00022741"/>
    </source>
</evidence>
<feature type="transmembrane region" description="Helical" evidence="4">
    <location>
        <begin position="332"/>
        <end position="360"/>
    </location>
</feature>
<dbReference type="InterPro" id="IPR050445">
    <property type="entry name" value="Bact_polysacc_biosynth/exp"/>
</dbReference>
<evidence type="ECO:0000313" key="6">
    <source>
        <dbReference type="Proteomes" id="UP000238169"/>
    </source>
</evidence>
<keyword evidence="2" id="KW-0067">ATP-binding</keyword>
<dbReference type="AlphaFoldDB" id="A0A2U3ICU9"/>
<organism evidence="5 6">
    <name type="scientific">Caballeronia novacaledonica</name>
    <dbReference type="NCBI Taxonomy" id="1544861"/>
    <lineage>
        <taxon>Bacteria</taxon>
        <taxon>Pseudomonadati</taxon>
        <taxon>Pseudomonadota</taxon>
        <taxon>Betaproteobacteria</taxon>
        <taxon>Burkholderiales</taxon>
        <taxon>Burkholderiaceae</taxon>
        <taxon>Caballeronia</taxon>
    </lineage>
</organism>
<accession>A0A2U3ICU9</accession>
<dbReference type="Proteomes" id="UP000238169">
    <property type="component" value="Unassembled WGS sequence"/>
</dbReference>
<keyword evidence="5" id="KW-0418">Kinase</keyword>
<dbReference type="GO" id="GO:0004713">
    <property type="term" value="F:protein tyrosine kinase activity"/>
    <property type="evidence" value="ECO:0007669"/>
    <property type="project" value="TreeGrafter"/>
</dbReference>
<proteinExistence type="predicted"/>
<evidence type="ECO:0000313" key="5">
    <source>
        <dbReference type="EMBL" id="SPB18017.1"/>
    </source>
</evidence>
<evidence type="ECO:0000256" key="4">
    <source>
        <dbReference type="SAM" id="Phobius"/>
    </source>
</evidence>
<keyword evidence="4" id="KW-1133">Transmembrane helix</keyword>
<feature type="transmembrane region" description="Helical" evidence="4">
    <location>
        <begin position="218"/>
        <end position="239"/>
    </location>
</feature>
<dbReference type="GO" id="GO:0005524">
    <property type="term" value="F:ATP binding"/>
    <property type="evidence" value="ECO:0007669"/>
    <property type="project" value="UniProtKB-KW"/>
</dbReference>